<comment type="similarity">
    <text evidence="3">Belongs to the cytochrome P450 family.</text>
</comment>
<evidence type="ECO:0000313" key="14">
    <source>
        <dbReference type="Proteomes" id="UP001153076"/>
    </source>
</evidence>
<dbReference type="GO" id="GO:0016020">
    <property type="term" value="C:membrane"/>
    <property type="evidence" value="ECO:0007669"/>
    <property type="project" value="UniProtKB-SubCell"/>
</dbReference>
<gene>
    <name evidence="13" type="ORF">Cgig2_022645</name>
</gene>
<keyword evidence="9" id="KW-0408">Iron</keyword>
<keyword evidence="6" id="KW-0479">Metal-binding</keyword>
<dbReference type="PANTHER" id="PTHR24282:SF94">
    <property type="entry name" value="CYTOCHROME P450 72C1"/>
    <property type="match status" value="1"/>
</dbReference>
<evidence type="ECO:0000256" key="7">
    <source>
        <dbReference type="ARBA" id="ARBA00022989"/>
    </source>
</evidence>
<evidence type="ECO:0000256" key="1">
    <source>
        <dbReference type="ARBA" id="ARBA00001971"/>
    </source>
</evidence>
<dbReference type="Gene3D" id="1.10.630.10">
    <property type="entry name" value="Cytochrome P450"/>
    <property type="match status" value="1"/>
</dbReference>
<dbReference type="AlphaFoldDB" id="A0A9Q1GJU3"/>
<evidence type="ECO:0008006" key="15">
    <source>
        <dbReference type="Google" id="ProtNLM"/>
    </source>
</evidence>
<dbReference type="InterPro" id="IPR002402">
    <property type="entry name" value="Cyt_P450_E_grp-II"/>
</dbReference>
<evidence type="ECO:0000256" key="3">
    <source>
        <dbReference type="ARBA" id="ARBA00010617"/>
    </source>
</evidence>
<name>A0A9Q1GJU3_9CARY</name>
<evidence type="ECO:0000256" key="11">
    <source>
        <dbReference type="ARBA" id="ARBA00023136"/>
    </source>
</evidence>
<evidence type="ECO:0000256" key="6">
    <source>
        <dbReference type="ARBA" id="ARBA00022723"/>
    </source>
</evidence>
<dbReference type="GO" id="GO:0005506">
    <property type="term" value="F:iron ion binding"/>
    <property type="evidence" value="ECO:0007669"/>
    <property type="project" value="InterPro"/>
</dbReference>
<evidence type="ECO:0000256" key="2">
    <source>
        <dbReference type="ARBA" id="ARBA00004370"/>
    </source>
</evidence>
<evidence type="ECO:0000256" key="5">
    <source>
        <dbReference type="ARBA" id="ARBA00022692"/>
    </source>
</evidence>
<dbReference type="EMBL" id="JAKOGI010003152">
    <property type="protein sequence ID" value="KAJ8420779.1"/>
    <property type="molecule type" value="Genomic_DNA"/>
</dbReference>
<evidence type="ECO:0000256" key="8">
    <source>
        <dbReference type="ARBA" id="ARBA00023002"/>
    </source>
</evidence>
<comment type="subcellular location">
    <subcellularLocation>
        <location evidence="2">Membrane</location>
    </subcellularLocation>
</comment>
<dbReference type="InterPro" id="IPR001128">
    <property type="entry name" value="Cyt_P450"/>
</dbReference>
<keyword evidence="11" id="KW-0472">Membrane</keyword>
<evidence type="ECO:0000313" key="13">
    <source>
        <dbReference type="EMBL" id="KAJ8420779.1"/>
    </source>
</evidence>
<comment type="cofactor">
    <cofactor evidence="1">
        <name>heme</name>
        <dbReference type="ChEBI" id="CHEBI:30413"/>
    </cofactor>
</comment>
<dbReference type="SUPFAM" id="SSF48264">
    <property type="entry name" value="Cytochrome P450"/>
    <property type="match status" value="1"/>
</dbReference>
<dbReference type="Pfam" id="PF00067">
    <property type="entry name" value="p450"/>
    <property type="match status" value="1"/>
</dbReference>
<keyword evidence="5" id="KW-0812">Transmembrane</keyword>
<dbReference type="Proteomes" id="UP001153076">
    <property type="component" value="Unassembled WGS sequence"/>
</dbReference>
<dbReference type="GO" id="GO:0004497">
    <property type="term" value="F:monooxygenase activity"/>
    <property type="evidence" value="ECO:0007669"/>
    <property type="project" value="UniProtKB-KW"/>
</dbReference>
<dbReference type="PANTHER" id="PTHR24282">
    <property type="entry name" value="CYTOCHROME P450 FAMILY MEMBER"/>
    <property type="match status" value="1"/>
</dbReference>
<keyword evidence="7" id="KW-1133">Transmembrane helix</keyword>
<evidence type="ECO:0000256" key="9">
    <source>
        <dbReference type="ARBA" id="ARBA00023004"/>
    </source>
</evidence>
<evidence type="ECO:0000256" key="4">
    <source>
        <dbReference type="ARBA" id="ARBA00022617"/>
    </source>
</evidence>
<feature type="region of interest" description="Disordered" evidence="12">
    <location>
        <begin position="1"/>
        <end position="23"/>
    </location>
</feature>
<keyword evidence="8" id="KW-0560">Oxidoreductase</keyword>
<sequence length="364" mass="41365">MKKEAHFQKPYLNPSHLSPEKGEKWAKHRRIINPAFHMEKLRGMVPMIAGVCSKFIEKWKNLTDAAGNYEVDVWPDFWKLTAELISRTAFGSSYEEGKKIFELQKELSKLVIEAMQALYIPGFRCPKNSTVPQRRILQESSLDKMITSMLTELVQKKNSAIKAEESKADDLLGMLLQSNHQSNKAESSTDAKSVWMTLEEVIEECKLFYLAGHETTASLLTWTVIVLAIHPNWQEKARQDVLQLYRRKPIDYDQPPPSRPMLPTVPPFYNDTSRSSMAIPSETKIGDILVPDGVDVTLFPKLLIHHDPEIWGNDVEEFNPERFSKGVAEASKTISHSPPSVEVEELGAALANILLLLKLKWLCL</sequence>
<protein>
    <recommendedName>
        <fullName evidence="15">Cytochrome P450</fullName>
    </recommendedName>
</protein>
<dbReference type="OrthoDB" id="1470350at2759"/>
<dbReference type="InterPro" id="IPR050665">
    <property type="entry name" value="Cytochrome_P450_Monooxygen"/>
</dbReference>
<dbReference type="GO" id="GO:0020037">
    <property type="term" value="F:heme binding"/>
    <property type="evidence" value="ECO:0007669"/>
    <property type="project" value="InterPro"/>
</dbReference>
<reference evidence="13" key="1">
    <citation type="submission" date="2022-04" db="EMBL/GenBank/DDBJ databases">
        <title>Carnegiea gigantea Genome sequencing and assembly v2.</title>
        <authorList>
            <person name="Copetti D."/>
            <person name="Sanderson M.J."/>
            <person name="Burquez A."/>
            <person name="Wojciechowski M.F."/>
        </authorList>
    </citation>
    <scope>NUCLEOTIDE SEQUENCE</scope>
    <source>
        <strain evidence="13">SGP5-SGP5p</strain>
        <tissue evidence="13">Aerial part</tissue>
    </source>
</reference>
<comment type="caution">
    <text evidence="13">The sequence shown here is derived from an EMBL/GenBank/DDBJ whole genome shotgun (WGS) entry which is preliminary data.</text>
</comment>
<evidence type="ECO:0000256" key="12">
    <source>
        <dbReference type="SAM" id="MobiDB-lite"/>
    </source>
</evidence>
<dbReference type="InterPro" id="IPR036396">
    <property type="entry name" value="Cyt_P450_sf"/>
</dbReference>
<keyword evidence="10" id="KW-0503">Monooxygenase</keyword>
<keyword evidence="4" id="KW-0349">Heme</keyword>
<dbReference type="PRINTS" id="PR00464">
    <property type="entry name" value="EP450II"/>
</dbReference>
<evidence type="ECO:0000256" key="10">
    <source>
        <dbReference type="ARBA" id="ARBA00023033"/>
    </source>
</evidence>
<proteinExistence type="inferred from homology"/>
<accession>A0A9Q1GJU3</accession>
<dbReference type="GO" id="GO:0016705">
    <property type="term" value="F:oxidoreductase activity, acting on paired donors, with incorporation or reduction of molecular oxygen"/>
    <property type="evidence" value="ECO:0007669"/>
    <property type="project" value="InterPro"/>
</dbReference>
<organism evidence="13 14">
    <name type="scientific">Carnegiea gigantea</name>
    <dbReference type="NCBI Taxonomy" id="171969"/>
    <lineage>
        <taxon>Eukaryota</taxon>
        <taxon>Viridiplantae</taxon>
        <taxon>Streptophyta</taxon>
        <taxon>Embryophyta</taxon>
        <taxon>Tracheophyta</taxon>
        <taxon>Spermatophyta</taxon>
        <taxon>Magnoliopsida</taxon>
        <taxon>eudicotyledons</taxon>
        <taxon>Gunneridae</taxon>
        <taxon>Pentapetalae</taxon>
        <taxon>Caryophyllales</taxon>
        <taxon>Cactineae</taxon>
        <taxon>Cactaceae</taxon>
        <taxon>Cactoideae</taxon>
        <taxon>Echinocereeae</taxon>
        <taxon>Carnegiea</taxon>
    </lineage>
</organism>
<keyword evidence="14" id="KW-1185">Reference proteome</keyword>